<dbReference type="EMBL" id="QKTW01000027">
    <property type="protein sequence ID" value="PZF71113.1"/>
    <property type="molecule type" value="Genomic_DNA"/>
</dbReference>
<proteinExistence type="predicted"/>
<dbReference type="SUPFAM" id="SSF49265">
    <property type="entry name" value="Fibronectin type III"/>
    <property type="match status" value="1"/>
</dbReference>
<reference evidence="4 5" key="1">
    <citation type="submission" date="2018-06" db="EMBL/GenBank/DDBJ databases">
        <title>Mucibacter soli gen. nov., sp. nov., a new member of the family Chitinophagaceae producing mucin.</title>
        <authorList>
            <person name="Kim M.-K."/>
            <person name="Park S."/>
            <person name="Kim T.-S."/>
            <person name="Joung Y."/>
            <person name="Han J.-H."/>
            <person name="Kim S.B."/>
        </authorList>
    </citation>
    <scope>NUCLEOTIDE SEQUENCE [LARGE SCALE GENOMIC DNA]</scope>
    <source>
        <strain evidence="4 5">R1-15</strain>
    </source>
</reference>
<evidence type="ECO:0000313" key="4">
    <source>
        <dbReference type="EMBL" id="PZF71113.1"/>
    </source>
</evidence>
<dbReference type="Gene3D" id="2.160.20.10">
    <property type="entry name" value="Single-stranded right-handed beta-helix, Pectin lyase-like"/>
    <property type="match status" value="1"/>
</dbReference>
<feature type="signal peptide" evidence="1">
    <location>
        <begin position="1"/>
        <end position="26"/>
    </location>
</feature>
<dbReference type="InterPro" id="IPR026444">
    <property type="entry name" value="Secre_tail"/>
</dbReference>
<dbReference type="InterPro" id="IPR006626">
    <property type="entry name" value="PbH1"/>
</dbReference>
<dbReference type="Pfam" id="PF18962">
    <property type="entry name" value="Por_Secre_tail"/>
    <property type="match status" value="1"/>
</dbReference>
<dbReference type="RefSeq" id="WP_111000849.1">
    <property type="nucleotide sequence ID" value="NZ_QKTW01000027.1"/>
</dbReference>
<protein>
    <recommendedName>
        <fullName evidence="6">Secretion system C-terminal sorting domain-containing protein</fullName>
    </recommendedName>
</protein>
<dbReference type="Pfam" id="PF05048">
    <property type="entry name" value="NosD"/>
    <property type="match status" value="1"/>
</dbReference>
<dbReference type="NCBIfam" id="TIGR04183">
    <property type="entry name" value="Por_Secre_tail"/>
    <property type="match status" value="1"/>
</dbReference>
<dbReference type="InterPro" id="IPR012334">
    <property type="entry name" value="Pectin_lyas_fold"/>
</dbReference>
<organism evidence="4 5">
    <name type="scientific">Taibaiella soli</name>
    <dbReference type="NCBI Taxonomy" id="1649169"/>
    <lineage>
        <taxon>Bacteria</taxon>
        <taxon>Pseudomonadati</taxon>
        <taxon>Bacteroidota</taxon>
        <taxon>Chitinophagia</taxon>
        <taxon>Chitinophagales</taxon>
        <taxon>Chitinophagaceae</taxon>
        <taxon>Taibaiella</taxon>
    </lineage>
</organism>
<dbReference type="OrthoDB" id="7794186at2"/>
<dbReference type="Gene3D" id="2.60.40.10">
    <property type="entry name" value="Immunoglobulins"/>
    <property type="match status" value="3"/>
</dbReference>
<dbReference type="AlphaFoldDB" id="A0A2W2BTJ8"/>
<dbReference type="InterPro" id="IPR007742">
    <property type="entry name" value="NosD_dom"/>
</dbReference>
<evidence type="ECO:0000259" key="3">
    <source>
        <dbReference type="Pfam" id="PF18962"/>
    </source>
</evidence>
<evidence type="ECO:0000256" key="1">
    <source>
        <dbReference type="SAM" id="SignalP"/>
    </source>
</evidence>
<dbReference type="Proteomes" id="UP000248745">
    <property type="component" value="Unassembled WGS sequence"/>
</dbReference>
<feature type="chain" id="PRO_5015849085" description="Secretion system C-terminal sorting domain-containing protein" evidence="1">
    <location>
        <begin position="27"/>
        <end position="991"/>
    </location>
</feature>
<gene>
    <name evidence="4" type="ORF">DN068_20670</name>
</gene>
<keyword evidence="5" id="KW-1185">Reference proteome</keyword>
<sequence length="991" mass="104902">MTKHYTKHLLPLLLLLIAYPFSRTNAQNCVGQPLFPAGTYTINNTQPTAGTNFHSFGDAVNAISCGIAGPVVFNCAPGTGPYNEQVIIPAIANTSQTNYVLFNGNNDTVSFNATVSTQPATIKLLGAHNIILNNLVVVAGSQNLAYGIHLMSDADSNKIINCTVISDRVGVSSSGSAGILINGITNNTYSASTSNCDYNIISNNTVIGGYVGICYASNTAGKTKGTRITNNVIQDFASYGIYTNYADSVLIESNSISRPMRTNSTAATYGIYLSNASTRIKISKNRIFNLYGNIDSSNGTQFISLNNPGATLGNENEISNNLIYSTKGKSSFWGIYCAQVTYTKIFQNTIALDDTAALYYSGSLAGVRGFMYAPSGTPTNVFFENNIISIGYGGTSTKYCVYAQGTTGLTLNNNVYFMHATSGSTVATGYWTANRTTLSDWQNASGQDNYSVAVDPMYQNPANGIFKPTNLAINNIGAVLGVGTDIVGAARDPQTPDPGAYEFGNLCDTSFHIYPGTATTTSVTFSWDHVAVSTGYEYLIDQNANGPLTGGGIATTDTFATVSSGLITGGSYYFHVRTNCGAGNFSDWKTFAFTMPCDNISVGTTTATGGINFCPGDSLKVSTIITGATGSLTFQWSLWGNNSIPGATDSVYYAHNSGFYFVKVSSSPYCYVNGGIMLVAFYPINAAITPASINICDGQSAVLEANNTTGITYQWKKDGQDIVGATSFSHTDSVAGNYVVIETDAHNCRDSSNIVPFTVMPTPTATITASSLNFCTNDSTLLTAPIANSYSYTWLNNGNTFASGLQNTQIVYIGGEYRVAVTQGLCTDTSDVIAVTTKPLPVPIISQTGTTLATGLFNSYQWYKDGTVITGATDQLYEVTEDGAYTVMVSDTSGCSGSAAAAITMTNVGVNEVNAHNGITVYPNPVSDILMINAPNAVNAQVTGLDGKVVLQQQNAHQLDMSTLANGTYILRISDNSGQLLYSTSVVKKSH</sequence>
<dbReference type="SMART" id="SM00710">
    <property type="entry name" value="PbH1"/>
    <property type="match status" value="8"/>
</dbReference>
<dbReference type="SUPFAM" id="SSF51126">
    <property type="entry name" value="Pectin lyase-like"/>
    <property type="match status" value="2"/>
</dbReference>
<evidence type="ECO:0000259" key="2">
    <source>
        <dbReference type="Pfam" id="PF05048"/>
    </source>
</evidence>
<feature type="domain" description="Periplasmic copper-binding protein NosD beta helix" evidence="2">
    <location>
        <begin position="96"/>
        <end position="256"/>
    </location>
</feature>
<accession>A0A2W2BTJ8</accession>
<comment type="caution">
    <text evidence="4">The sequence shown here is derived from an EMBL/GenBank/DDBJ whole genome shotgun (WGS) entry which is preliminary data.</text>
</comment>
<evidence type="ECO:0000313" key="5">
    <source>
        <dbReference type="Proteomes" id="UP000248745"/>
    </source>
</evidence>
<name>A0A2W2BTJ8_9BACT</name>
<dbReference type="InterPro" id="IPR013783">
    <property type="entry name" value="Ig-like_fold"/>
</dbReference>
<keyword evidence="1" id="KW-0732">Signal</keyword>
<dbReference type="InterPro" id="IPR011050">
    <property type="entry name" value="Pectin_lyase_fold/virulence"/>
</dbReference>
<feature type="domain" description="Secretion system C-terminal sorting" evidence="3">
    <location>
        <begin position="921"/>
        <end position="980"/>
    </location>
</feature>
<evidence type="ECO:0008006" key="6">
    <source>
        <dbReference type="Google" id="ProtNLM"/>
    </source>
</evidence>
<dbReference type="InterPro" id="IPR036116">
    <property type="entry name" value="FN3_sf"/>
</dbReference>